<feature type="domain" description="Amidohydrolase-related" evidence="2">
    <location>
        <begin position="27"/>
        <end position="340"/>
    </location>
</feature>
<accession>A0A2A4XE94</accession>
<evidence type="ECO:0000313" key="4">
    <source>
        <dbReference type="Proteomes" id="UP000218767"/>
    </source>
</evidence>
<dbReference type="InterPro" id="IPR006680">
    <property type="entry name" value="Amidohydro-rel"/>
</dbReference>
<dbReference type="InterPro" id="IPR052350">
    <property type="entry name" value="Metallo-dep_Lactonases"/>
</dbReference>
<dbReference type="Proteomes" id="UP000218767">
    <property type="component" value="Unassembled WGS sequence"/>
</dbReference>
<evidence type="ECO:0000313" key="3">
    <source>
        <dbReference type="EMBL" id="PCI80948.1"/>
    </source>
</evidence>
<dbReference type="Gene3D" id="3.20.20.140">
    <property type="entry name" value="Metal-dependent hydrolases"/>
    <property type="match status" value="1"/>
</dbReference>
<dbReference type="Pfam" id="PF04909">
    <property type="entry name" value="Amidohydro_2"/>
    <property type="match status" value="1"/>
</dbReference>
<sequence>MSELEPGSDPWLAQVEEEILDPDRAIIDPHHHLWKKRFNRDYLLPELWSDTGSGHNIVKTVFMECRAFYRREGEQHLRSVGETETIAALASESRANSSNKAYIAGIVAHSDLTLAGESEEKLLEALEQHRAASNGLLRGIRHSAARDKRPEDLLIVSSAPPYLHGKETFRKGLRIIAEQGLTYDTWHYHHQNLDFLDLARAVPECTMVLDHFGTPLGVGIYTHCRDEIFQEWKQEIREIAKCPNVYAKLGGLAMPDNGFGWHLRSRPPSSDEFIKEQQKYYMHAIECFGPERCMFESNFPVDRLSINYHVLFNAYKKMVADFSEEQKQAMFYGTAEKVYSLQD</sequence>
<evidence type="ECO:0000256" key="1">
    <source>
        <dbReference type="ARBA" id="ARBA00038310"/>
    </source>
</evidence>
<organism evidence="3 4">
    <name type="scientific">SAR86 cluster bacterium</name>
    <dbReference type="NCBI Taxonomy" id="2030880"/>
    <lineage>
        <taxon>Bacteria</taxon>
        <taxon>Pseudomonadati</taxon>
        <taxon>Pseudomonadota</taxon>
        <taxon>Gammaproteobacteria</taxon>
        <taxon>SAR86 cluster</taxon>
    </lineage>
</organism>
<dbReference type="SUPFAM" id="SSF51556">
    <property type="entry name" value="Metallo-dependent hydrolases"/>
    <property type="match status" value="1"/>
</dbReference>
<name>A0A2A4XE94_9GAMM</name>
<reference evidence="4" key="1">
    <citation type="submission" date="2017-08" db="EMBL/GenBank/DDBJ databases">
        <title>A dynamic microbial community with high functional redundancy inhabits the cold, oxic subseafloor aquifer.</title>
        <authorList>
            <person name="Tully B.J."/>
            <person name="Wheat C.G."/>
            <person name="Glazer B.T."/>
            <person name="Huber J.A."/>
        </authorList>
    </citation>
    <scope>NUCLEOTIDE SEQUENCE [LARGE SCALE GENOMIC DNA]</scope>
</reference>
<comment type="similarity">
    <text evidence="1">Belongs to the metallo-dependent hydrolases superfamily.</text>
</comment>
<protein>
    <submittedName>
        <fullName evidence="3">Amidohydrolase</fullName>
    </submittedName>
</protein>
<comment type="caution">
    <text evidence="3">The sequence shown here is derived from an EMBL/GenBank/DDBJ whole genome shotgun (WGS) entry which is preliminary data.</text>
</comment>
<dbReference type="PANTHER" id="PTHR43569">
    <property type="entry name" value="AMIDOHYDROLASE"/>
    <property type="match status" value="1"/>
</dbReference>
<keyword evidence="3" id="KW-0378">Hydrolase</keyword>
<proteinExistence type="inferred from homology"/>
<gene>
    <name evidence="3" type="ORF">COB20_02310</name>
</gene>
<evidence type="ECO:0000259" key="2">
    <source>
        <dbReference type="Pfam" id="PF04909"/>
    </source>
</evidence>
<dbReference type="GO" id="GO:0016787">
    <property type="term" value="F:hydrolase activity"/>
    <property type="evidence" value="ECO:0007669"/>
    <property type="project" value="UniProtKB-KW"/>
</dbReference>
<dbReference type="InterPro" id="IPR032466">
    <property type="entry name" value="Metal_Hydrolase"/>
</dbReference>
<dbReference type="PANTHER" id="PTHR43569:SF1">
    <property type="entry name" value="BLL3371 PROTEIN"/>
    <property type="match status" value="1"/>
</dbReference>
<dbReference type="AlphaFoldDB" id="A0A2A4XE94"/>
<dbReference type="EMBL" id="NVUL01000007">
    <property type="protein sequence ID" value="PCI80948.1"/>
    <property type="molecule type" value="Genomic_DNA"/>
</dbReference>